<dbReference type="PANTHER" id="PTHR43876:SF7">
    <property type="entry name" value="UBIQUINONE BIOSYNTHESIS MONOOXYGENASE COQ6, MITOCHONDRIAL"/>
    <property type="match status" value="1"/>
</dbReference>
<evidence type="ECO:0000256" key="3">
    <source>
        <dbReference type="ARBA" id="ARBA00022630"/>
    </source>
</evidence>
<dbReference type="InterPro" id="IPR036188">
    <property type="entry name" value="FAD/NAD-bd_sf"/>
</dbReference>
<protein>
    <recommendedName>
        <fullName evidence="7">FAD-binding domain-containing protein</fullName>
    </recommendedName>
</protein>
<dbReference type="InterPro" id="IPR010971">
    <property type="entry name" value="UbiH/COQ6"/>
</dbReference>
<evidence type="ECO:0000256" key="1">
    <source>
        <dbReference type="ARBA" id="ARBA00001974"/>
    </source>
</evidence>
<dbReference type="Pfam" id="PF01494">
    <property type="entry name" value="FAD_binding_3"/>
    <property type="match status" value="2"/>
</dbReference>
<accession>A0A1Y2FWN2</accession>
<dbReference type="GO" id="GO:0004497">
    <property type="term" value="F:monooxygenase activity"/>
    <property type="evidence" value="ECO:0007669"/>
    <property type="project" value="UniProtKB-KW"/>
</dbReference>
<dbReference type="PANTHER" id="PTHR43876">
    <property type="entry name" value="UBIQUINONE BIOSYNTHESIS MONOOXYGENASE COQ6, MITOCHONDRIAL"/>
    <property type="match status" value="1"/>
</dbReference>
<dbReference type="OMA" id="VKQMQVW"/>
<evidence type="ECO:0000313" key="8">
    <source>
        <dbReference type="EMBL" id="ORY87704.1"/>
    </source>
</evidence>
<evidence type="ECO:0000256" key="4">
    <source>
        <dbReference type="ARBA" id="ARBA00022827"/>
    </source>
</evidence>
<proteinExistence type="inferred from homology"/>
<dbReference type="Proteomes" id="UP000193685">
    <property type="component" value="Unassembled WGS sequence"/>
</dbReference>
<feature type="domain" description="FAD-binding" evidence="7">
    <location>
        <begin position="56"/>
        <end position="249"/>
    </location>
</feature>
<dbReference type="OrthoDB" id="683240at2759"/>
<keyword evidence="9" id="KW-1185">Reference proteome</keyword>
<dbReference type="GeneID" id="63788444"/>
<dbReference type="GO" id="GO:0016705">
    <property type="term" value="F:oxidoreductase activity, acting on paired donors, with incorporation or reduction of molecular oxygen"/>
    <property type="evidence" value="ECO:0007669"/>
    <property type="project" value="InterPro"/>
</dbReference>
<dbReference type="RefSeq" id="XP_040728199.1">
    <property type="nucleotide sequence ID" value="XM_040871845.1"/>
</dbReference>
<feature type="domain" description="FAD-binding" evidence="7">
    <location>
        <begin position="340"/>
        <end position="399"/>
    </location>
</feature>
<dbReference type="GO" id="GO:0071949">
    <property type="term" value="F:FAD binding"/>
    <property type="evidence" value="ECO:0007669"/>
    <property type="project" value="InterPro"/>
</dbReference>
<dbReference type="NCBIfam" id="TIGR01988">
    <property type="entry name" value="Ubi-OHases"/>
    <property type="match status" value="1"/>
</dbReference>
<evidence type="ECO:0000256" key="2">
    <source>
        <dbReference type="ARBA" id="ARBA00005349"/>
    </source>
</evidence>
<keyword evidence="4" id="KW-0274">FAD</keyword>
<sequence>MAMAVCTCMDLHCTREASSRILKEKLDKLTTSPELSSTASRSLQRQQKAMNKVHDLVIVGGGIAGLSLASSLLHAQTTRHLSIALIEANKFPVFGASSPISNRTSSLTGTSVRYLERSTAWSNMHLERTQAFDDMHVYDGVSDQQIEFHEPIRIATMVENFNLQQALVKSINKTSAQVHIAKVEGVSQPDGSGGYPVVQLSDGTSLQARLLVGADGGNSPVRHFAGIDVRGWDYPHHGVVGTLTHTGYEHRCAHQRMLPSGPLAFLPLPKDKASLVWSIHPKHAQRIKSLDADLQVKLINAAFSLSSVDLNYILSLDTPEALAQELDWRLSLPAASKHAPPTSLTVENVAAFPLKFRHAERYHSPAHRSVLIGDAAHTMHPMAGQGLNLALLDSASLHEAVVRCVQLGGDIGQAGEEVTRERYWANSRTMGVVDKLHKLYSREEGSIVGVRSFGSGFLNQFEAVKRRVMSQVG</sequence>
<evidence type="ECO:0000259" key="7">
    <source>
        <dbReference type="Pfam" id="PF01494"/>
    </source>
</evidence>
<dbReference type="GO" id="GO:0006744">
    <property type="term" value="P:ubiquinone biosynthetic process"/>
    <property type="evidence" value="ECO:0007669"/>
    <property type="project" value="InterPro"/>
</dbReference>
<keyword evidence="3" id="KW-0285">Flavoprotein</keyword>
<dbReference type="InterPro" id="IPR002938">
    <property type="entry name" value="FAD-bd"/>
</dbReference>
<dbReference type="STRING" id="56484.A0A1Y2FWN2"/>
<evidence type="ECO:0000313" key="9">
    <source>
        <dbReference type="Proteomes" id="UP000193685"/>
    </source>
</evidence>
<comment type="caution">
    <text evidence="8">The sequence shown here is derived from an EMBL/GenBank/DDBJ whole genome shotgun (WGS) entry which is preliminary data.</text>
</comment>
<keyword evidence="6" id="KW-0503">Monooxygenase</keyword>
<dbReference type="AlphaFoldDB" id="A0A1Y2FWN2"/>
<keyword evidence="5" id="KW-0560">Oxidoreductase</keyword>
<evidence type="ECO:0000256" key="6">
    <source>
        <dbReference type="ARBA" id="ARBA00023033"/>
    </source>
</evidence>
<dbReference type="EMBL" id="MCFI01000001">
    <property type="protein sequence ID" value="ORY87704.1"/>
    <property type="molecule type" value="Genomic_DNA"/>
</dbReference>
<evidence type="ECO:0000256" key="5">
    <source>
        <dbReference type="ARBA" id="ARBA00023002"/>
    </source>
</evidence>
<comment type="cofactor">
    <cofactor evidence="1">
        <name>FAD</name>
        <dbReference type="ChEBI" id="CHEBI:57692"/>
    </cofactor>
</comment>
<dbReference type="GO" id="GO:0005739">
    <property type="term" value="C:mitochondrion"/>
    <property type="evidence" value="ECO:0007669"/>
    <property type="project" value="TreeGrafter"/>
</dbReference>
<reference evidence="8 9" key="1">
    <citation type="submission" date="2016-07" db="EMBL/GenBank/DDBJ databases">
        <title>Pervasive Adenine N6-methylation of Active Genes in Fungi.</title>
        <authorList>
            <consortium name="DOE Joint Genome Institute"/>
            <person name="Mondo S.J."/>
            <person name="Dannebaum R.O."/>
            <person name="Kuo R.C."/>
            <person name="Labutti K."/>
            <person name="Haridas S."/>
            <person name="Kuo A."/>
            <person name="Salamov A."/>
            <person name="Ahrendt S.R."/>
            <person name="Lipzen A."/>
            <person name="Sullivan W."/>
            <person name="Andreopoulos W.B."/>
            <person name="Clum A."/>
            <person name="Lindquist E."/>
            <person name="Daum C."/>
            <person name="Ramamoorthy G.K."/>
            <person name="Gryganskyi A."/>
            <person name="Culley D."/>
            <person name="Magnuson J.K."/>
            <person name="James T.Y."/>
            <person name="O'Malley M.A."/>
            <person name="Stajich J.E."/>
            <person name="Spatafora J.W."/>
            <person name="Visel A."/>
            <person name="Grigoriev I.V."/>
        </authorList>
    </citation>
    <scope>NUCLEOTIDE SEQUENCE [LARGE SCALE GENOMIC DNA]</scope>
    <source>
        <strain evidence="8 9">12-1054</strain>
    </source>
</reference>
<comment type="similarity">
    <text evidence="2">Belongs to the UbiH/COQ6 family.</text>
</comment>
<organism evidence="8 9">
    <name type="scientific">Protomyces lactucae-debilis</name>
    <dbReference type="NCBI Taxonomy" id="2754530"/>
    <lineage>
        <taxon>Eukaryota</taxon>
        <taxon>Fungi</taxon>
        <taxon>Dikarya</taxon>
        <taxon>Ascomycota</taxon>
        <taxon>Taphrinomycotina</taxon>
        <taxon>Taphrinomycetes</taxon>
        <taxon>Taphrinales</taxon>
        <taxon>Protomycetaceae</taxon>
        <taxon>Protomyces</taxon>
    </lineage>
</organism>
<dbReference type="InterPro" id="IPR051205">
    <property type="entry name" value="UbiH/COQ6_monooxygenase"/>
</dbReference>
<dbReference type="PRINTS" id="PR00420">
    <property type="entry name" value="RNGMNOXGNASE"/>
</dbReference>
<name>A0A1Y2FWN2_PROLT</name>
<gene>
    <name evidence="8" type="ORF">BCR37DRAFT_401590</name>
</gene>
<dbReference type="Gene3D" id="3.50.50.60">
    <property type="entry name" value="FAD/NAD(P)-binding domain"/>
    <property type="match status" value="2"/>
</dbReference>
<dbReference type="SUPFAM" id="SSF51905">
    <property type="entry name" value="FAD/NAD(P)-binding domain"/>
    <property type="match status" value="1"/>
</dbReference>